<reference evidence="3 4" key="1">
    <citation type="submission" date="2019-02" db="EMBL/GenBank/DDBJ databases">
        <title>Marinobacter halodurans sp. nov., a marine bacterium isolated from sea tidal flat.</title>
        <authorList>
            <person name="Yoo Y."/>
            <person name="Lee D.W."/>
            <person name="Kim B.S."/>
            <person name="Kim J.-J."/>
        </authorList>
    </citation>
    <scope>NUCLEOTIDE SEQUENCE [LARGE SCALE GENOMIC DNA]</scope>
    <source>
        <strain evidence="3 4">YJ-S3-2</strain>
    </source>
</reference>
<keyword evidence="2" id="KW-0472">Membrane</keyword>
<evidence type="ECO:0000256" key="1">
    <source>
        <dbReference type="SAM" id="MobiDB-lite"/>
    </source>
</evidence>
<sequence length="226" mass="24976">MTCWEVLGISPTNNRERIEKAYASQRKFATGEALSELDDAYRQALREGGFAVSEPSPEPETPAVSEAPASGPTPALDARDQQVVREIVLQVDAMLNDSHRRSDPNIWRAILTEPPGDRDVVREAASDALYPRLKPYIDDGSLPQPVLAFLSQWFGWPELDEAELTEERSTNDPFDDPLHRGPGASQAENADGREKRQPMISFWPAAIGWIAGLIILTSIFSHILGS</sequence>
<proteinExistence type="predicted"/>
<feature type="region of interest" description="Disordered" evidence="1">
    <location>
        <begin position="164"/>
        <end position="194"/>
    </location>
</feature>
<dbReference type="RefSeq" id="WP_131481602.1">
    <property type="nucleotide sequence ID" value="NZ_SJDL01000013.1"/>
</dbReference>
<keyword evidence="2" id="KW-1133">Transmembrane helix</keyword>
<feature type="region of interest" description="Disordered" evidence="1">
    <location>
        <begin position="45"/>
        <end position="79"/>
    </location>
</feature>
<protein>
    <submittedName>
        <fullName evidence="3">J domain-containing protein</fullName>
    </submittedName>
</protein>
<comment type="caution">
    <text evidence="3">The sequence shown here is derived from an EMBL/GenBank/DDBJ whole genome shotgun (WGS) entry which is preliminary data.</text>
</comment>
<dbReference type="Proteomes" id="UP000313645">
    <property type="component" value="Unassembled WGS sequence"/>
</dbReference>
<keyword evidence="4" id="KW-1185">Reference proteome</keyword>
<organism evidence="3 4">
    <name type="scientific">Marinobacter halodurans</name>
    <dbReference type="NCBI Taxonomy" id="2528979"/>
    <lineage>
        <taxon>Bacteria</taxon>
        <taxon>Pseudomonadati</taxon>
        <taxon>Pseudomonadota</taxon>
        <taxon>Gammaproteobacteria</taxon>
        <taxon>Pseudomonadales</taxon>
        <taxon>Marinobacteraceae</taxon>
        <taxon>Marinobacter</taxon>
    </lineage>
</organism>
<keyword evidence="2" id="KW-0812">Transmembrane</keyword>
<feature type="transmembrane region" description="Helical" evidence="2">
    <location>
        <begin position="202"/>
        <end position="224"/>
    </location>
</feature>
<evidence type="ECO:0000313" key="4">
    <source>
        <dbReference type="Proteomes" id="UP000313645"/>
    </source>
</evidence>
<gene>
    <name evidence="3" type="ORF">EZI54_10165</name>
</gene>
<dbReference type="EMBL" id="SJDL01000013">
    <property type="protein sequence ID" value="TBW56003.1"/>
    <property type="molecule type" value="Genomic_DNA"/>
</dbReference>
<accession>A0ABY1ZPL1</accession>
<name>A0ABY1ZPL1_9GAMM</name>
<evidence type="ECO:0000256" key="2">
    <source>
        <dbReference type="SAM" id="Phobius"/>
    </source>
</evidence>
<evidence type="ECO:0000313" key="3">
    <source>
        <dbReference type="EMBL" id="TBW56003.1"/>
    </source>
</evidence>